<evidence type="ECO:0000256" key="3">
    <source>
        <dbReference type="ARBA" id="ARBA00023242"/>
    </source>
</evidence>
<comment type="caution">
    <text evidence="7">The sequence shown here is derived from an EMBL/GenBank/DDBJ whole genome shotgun (WGS) entry which is preliminary data.</text>
</comment>
<dbReference type="InterPro" id="IPR003150">
    <property type="entry name" value="DNA-bd_RFX"/>
</dbReference>
<keyword evidence="3" id="KW-0539">Nucleus</keyword>
<evidence type="ECO:0000256" key="5">
    <source>
        <dbReference type="SAM" id="MobiDB-lite"/>
    </source>
</evidence>
<feature type="compositionally biased region" description="Pro residues" evidence="5">
    <location>
        <begin position="632"/>
        <end position="650"/>
    </location>
</feature>
<dbReference type="GO" id="GO:0000978">
    <property type="term" value="F:RNA polymerase II cis-regulatory region sequence-specific DNA binding"/>
    <property type="evidence" value="ECO:0007669"/>
    <property type="project" value="TreeGrafter"/>
</dbReference>
<evidence type="ECO:0000256" key="4">
    <source>
        <dbReference type="ARBA" id="ARBA00061114"/>
    </source>
</evidence>
<evidence type="ECO:0000313" key="7">
    <source>
        <dbReference type="EMBL" id="KAK9390957.1"/>
    </source>
</evidence>
<organism evidence="7 8">
    <name type="scientific">Crotalus adamanteus</name>
    <name type="common">Eastern diamondback rattlesnake</name>
    <dbReference type="NCBI Taxonomy" id="8729"/>
    <lineage>
        <taxon>Eukaryota</taxon>
        <taxon>Metazoa</taxon>
        <taxon>Chordata</taxon>
        <taxon>Craniata</taxon>
        <taxon>Vertebrata</taxon>
        <taxon>Euteleostomi</taxon>
        <taxon>Lepidosauria</taxon>
        <taxon>Squamata</taxon>
        <taxon>Bifurcata</taxon>
        <taxon>Unidentata</taxon>
        <taxon>Episquamata</taxon>
        <taxon>Toxicofera</taxon>
        <taxon>Serpentes</taxon>
        <taxon>Colubroidea</taxon>
        <taxon>Viperidae</taxon>
        <taxon>Crotalinae</taxon>
        <taxon>Crotalus</taxon>
    </lineage>
</organism>
<feature type="compositionally biased region" description="Polar residues" evidence="5">
    <location>
        <begin position="476"/>
        <end position="490"/>
    </location>
</feature>
<proteinExistence type="inferred from homology"/>
<dbReference type="Pfam" id="PF02257">
    <property type="entry name" value="RFX_DNA_binding"/>
    <property type="match status" value="1"/>
</dbReference>
<gene>
    <name evidence="7" type="ORF">NXF25_018287</name>
</gene>
<feature type="region of interest" description="Disordered" evidence="5">
    <location>
        <begin position="308"/>
        <end position="369"/>
    </location>
</feature>
<dbReference type="GO" id="GO:0000981">
    <property type="term" value="F:DNA-binding transcription factor activity, RNA polymerase II-specific"/>
    <property type="evidence" value="ECO:0007669"/>
    <property type="project" value="TreeGrafter"/>
</dbReference>
<feature type="compositionally biased region" description="Basic and acidic residues" evidence="5">
    <location>
        <begin position="526"/>
        <end position="550"/>
    </location>
</feature>
<evidence type="ECO:0000256" key="2">
    <source>
        <dbReference type="ARBA" id="ARBA00023125"/>
    </source>
</evidence>
<dbReference type="FunFam" id="1.10.10.10:FF:000128">
    <property type="entry name" value="DNA-binding protein RFX5 isoform X1"/>
    <property type="match status" value="1"/>
</dbReference>
<dbReference type="PANTHER" id="PTHR12619">
    <property type="entry name" value="RFX TRANSCRIPTION FACTOR FAMILY"/>
    <property type="match status" value="1"/>
</dbReference>
<dbReference type="GO" id="GO:0005634">
    <property type="term" value="C:nucleus"/>
    <property type="evidence" value="ECO:0007669"/>
    <property type="project" value="UniProtKB-SubCell"/>
</dbReference>
<feature type="compositionally biased region" description="Basic and acidic residues" evidence="5">
    <location>
        <begin position="352"/>
        <end position="362"/>
    </location>
</feature>
<dbReference type="EMBL" id="JAOTOJ010000019">
    <property type="protein sequence ID" value="KAK9390957.1"/>
    <property type="molecule type" value="Genomic_DNA"/>
</dbReference>
<name>A0AAW1ANR0_CROAD</name>
<accession>A0AAW1ANR0</accession>
<protein>
    <submittedName>
        <fullName evidence="7">DNA-binding protein RFX5</fullName>
    </submittedName>
</protein>
<dbReference type="Gene3D" id="6.10.140.1290">
    <property type="match status" value="1"/>
</dbReference>
<comment type="similarity">
    <text evidence="4">Belongs to the RFX family.</text>
</comment>
<dbReference type="PROSITE" id="PS51526">
    <property type="entry name" value="RFX_DBD"/>
    <property type="match status" value="1"/>
</dbReference>
<dbReference type="Proteomes" id="UP001474421">
    <property type="component" value="Unassembled WGS sequence"/>
</dbReference>
<dbReference type="InterPro" id="IPR039779">
    <property type="entry name" value="RFX-like"/>
</dbReference>
<feature type="compositionally biased region" description="Basic and acidic residues" evidence="5">
    <location>
        <begin position="587"/>
        <end position="600"/>
    </location>
</feature>
<dbReference type="Pfam" id="PF18326">
    <property type="entry name" value="RFX5_N"/>
    <property type="match status" value="1"/>
</dbReference>
<feature type="region of interest" description="Disordered" evidence="5">
    <location>
        <begin position="628"/>
        <end position="717"/>
    </location>
</feature>
<feature type="region of interest" description="Disordered" evidence="5">
    <location>
        <begin position="467"/>
        <end position="611"/>
    </location>
</feature>
<dbReference type="AlphaFoldDB" id="A0AAW1ANR0"/>
<keyword evidence="2 7" id="KW-0238">DNA-binding</keyword>
<dbReference type="InterPro" id="IPR036390">
    <property type="entry name" value="WH_DNA-bd_sf"/>
</dbReference>
<dbReference type="SUPFAM" id="SSF46785">
    <property type="entry name" value="Winged helix' DNA-binding domain"/>
    <property type="match status" value="1"/>
</dbReference>
<dbReference type="PANTHER" id="PTHR12619:SF18">
    <property type="entry name" value="DNA-BINDING PROTEIN RFX5"/>
    <property type="match status" value="1"/>
</dbReference>
<dbReference type="Gene3D" id="1.10.10.10">
    <property type="entry name" value="Winged helix-like DNA-binding domain superfamily/Winged helix DNA-binding domain"/>
    <property type="match status" value="1"/>
</dbReference>
<keyword evidence="8" id="KW-1185">Reference proteome</keyword>
<dbReference type="InterPro" id="IPR036388">
    <property type="entry name" value="WH-like_DNA-bd_sf"/>
</dbReference>
<sequence length="717" mass="77193">MADDSGLLAKIVENGSEILEAEVQGDCGTEPNTLLQKLKSAISKSIQSKVDSILQDVQKFSDYAKLYLYLQLPSGPSSGEKSLDLISLNSAEQMHACTWIRNHLEEYLDTCLPKQDVYDAYKRYCDNLCSRSLSAANFGKIIREIFPNIKARRLGGRGQSKYPFFLRWRDWGVGGGPSLHLGGGPQEFSACLVFTWPFGLQRPPSLLLNSLPTYCYSGIRRKTVVNMSPLPSLDLKETETLERTETAPSYNDEVMEAACTLTCNWAEKILKRSFDSIVEVAQFLLQQHLISSRSAQADLVMATVVTEHPESSWGKHPPPKKSEPEAAENAAKTQPQAKPDNAPKPSAPSPRSETKKPADVPPKKASSPQVNALVARLPLLLPRVQVQPGDRLVVSPGTAAVHSPHPVLAPKLTPTPVGGTVKMALSVGTPPSTLLASAVNGPTSLVSQPAAVPVINMVPVINVAVPPVADNRPKPKNTSGGASAVSSTEAGRSPCEPQKVKSPTKRPADRPGEVTVKRKRGRPRKKPDEPQHPPENSILRKELSKGKAESEPVVVPAGGKEPPVASNSPPQSLRKESSQAEGPLGLEPKRPAPEQLREEAPAGTRNLIVAAPRRISPYHLSVIRTRMSSPLILPPPPPFGRALPESPPLDQPDSHDSSEDDLQPTDLSLKSRPPLSKDYPTGSGSWAATGRLQWIGSDREKSAEAAGSSGATRQGPS</sequence>
<feature type="domain" description="RFX-type winged-helix" evidence="6">
    <location>
        <begin position="96"/>
        <end position="223"/>
    </location>
</feature>
<comment type="subcellular location">
    <subcellularLocation>
        <location evidence="1">Nucleus</location>
    </subcellularLocation>
</comment>
<evidence type="ECO:0000313" key="8">
    <source>
        <dbReference type="Proteomes" id="UP001474421"/>
    </source>
</evidence>
<evidence type="ECO:0000256" key="1">
    <source>
        <dbReference type="ARBA" id="ARBA00004123"/>
    </source>
</evidence>
<feature type="compositionally biased region" description="Basic and acidic residues" evidence="5">
    <location>
        <begin position="506"/>
        <end position="516"/>
    </location>
</feature>
<evidence type="ECO:0000259" key="6">
    <source>
        <dbReference type="PROSITE" id="PS51526"/>
    </source>
</evidence>
<reference evidence="7 8" key="1">
    <citation type="journal article" date="2024" name="Proc. Natl. Acad. Sci. U.S.A.">
        <title>The genetic regulatory architecture and epigenomic basis for age-related changes in rattlesnake venom.</title>
        <authorList>
            <person name="Hogan M.P."/>
            <person name="Holding M.L."/>
            <person name="Nystrom G.S."/>
            <person name="Colston T.J."/>
            <person name="Bartlett D.A."/>
            <person name="Mason A.J."/>
            <person name="Ellsworth S.A."/>
            <person name="Rautsaw R.M."/>
            <person name="Lawrence K.C."/>
            <person name="Strickland J.L."/>
            <person name="He B."/>
            <person name="Fraser P."/>
            <person name="Margres M.J."/>
            <person name="Gilbert D.M."/>
            <person name="Gibbs H.L."/>
            <person name="Parkinson C.L."/>
            <person name="Rokyta D.R."/>
        </authorList>
    </citation>
    <scope>NUCLEOTIDE SEQUENCE [LARGE SCALE GENOMIC DNA]</scope>
    <source>
        <strain evidence="7">DRR0105</strain>
    </source>
</reference>